<dbReference type="InterPro" id="IPR007627">
    <property type="entry name" value="RNA_pol_sigma70_r2"/>
</dbReference>
<evidence type="ECO:0000259" key="5">
    <source>
        <dbReference type="Pfam" id="PF04542"/>
    </source>
</evidence>
<evidence type="ECO:0000259" key="7">
    <source>
        <dbReference type="Pfam" id="PF20239"/>
    </source>
</evidence>
<dbReference type="RefSeq" id="WP_344480396.1">
    <property type="nucleotide sequence ID" value="NZ_BAAAQF010000001.1"/>
</dbReference>
<comment type="caution">
    <text evidence="8">The sequence shown here is derived from an EMBL/GenBank/DDBJ whole genome shotgun (WGS) entry which is preliminary data.</text>
</comment>
<dbReference type="InterPro" id="IPR013249">
    <property type="entry name" value="RNA_pol_sigma70_r4_t2"/>
</dbReference>
<feature type="domain" description="RNA polymerase sigma factor 70 region 4 type 2" evidence="6">
    <location>
        <begin position="109"/>
        <end position="159"/>
    </location>
</feature>
<protein>
    <submittedName>
        <fullName evidence="8">Sigma-70 family RNA polymerase sigma factor</fullName>
    </submittedName>
</protein>
<dbReference type="EMBL" id="BAAAQF010000001">
    <property type="protein sequence ID" value="GAA1659869.1"/>
    <property type="molecule type" value="Genomic_DNA"/>
</dbReference>
<evidence type="ECO:0000313" key="9">
    <source>
        <dbReference type="Proteomes" id="UP001499851"/>
    </source>
</evidence>
<dbReference type="NCBIfam" id="TIGR02937">
    <property type="entry name" value="sigma70-ECF"/>
    <property type="match status" value="1"/>
</dbReference>
<evidence type="ECO:0000313" key="8">
    <source>
        <dbReference type="EMBL" id="GAA1659869.1"/>
    </source>
</evidence>
<dbReference type="Gene3D" id="1.10.1740.10">
    <property type="match status" value="1"/>
</dbReference>
<keyword evidence="2" id="KW-0805">Transcription regulation</keyword>
<feature type="domain" description="RNA polymerase sigma-70 region 2" evidence="5">
    <location>
        <begin position="20"/>
        <end position="78"/>
    </location>
</feature>
<comment type="similarity">
    <text evidence="1">Belongs to the sigma-70 factor family. ECF subfamily.</text>
</comment>
<keyword evidence="4" id="KW-0804">Transcription</keyword>
<sequence length="412" mass="45026">MDDDVNAAVALAHRRDWAQVLATTAQLTRDLDLAEECTQDAFAQALQTWPRDGVPARPGAWLTTIARNRARDVLRRESAFRRSMPLLVDDTAVPGPEDALDDDRLRLVFTCCHPALSPEAQIALTLRLVCGLSTAEVAHTFLVSESTMAARITRAKKKILKARIPYRVPAPEHLDERVDAVLEVVYLIFTTGHAAPDGPHLIRKDLIASAVGLARMLHLLMPADAAVSGLLALMLLIDARSATRFSSEGRLLLLSEQDRSRWNTRLVAEGVSLLTDALARRPPTRYAVEAAIAAVHAESPAWEDTDWSEIVGLYDTLLRLRPSPVVALNRATAIGLRDGPAAGLHALAPLEAEPALAGYGYLSAARADFLRLLHRWSEAALAYEEAIALTGNDVERSFLAARLAEVRARLEH</sequence>
<evidence type="ECO:0000256" key="2">
    <source>
        <dbReference type="ARBA" id="ARBA00023015"/>
    </source>
</evidence>
<evidence type="ECO:0000256" key="3">
    <source>
        <dbReference type="ARBA" id="ARBA00023082"/>
    </source>
</evidence>
<evidence type="ECO:0000256" key="4">
    <source>
        <dbReference type="ARBA" id="ARBA00023163"/>
    </source>
</evidence>
<dbReference type="Pfam" id="PF04542">
    <property type="entry name" value="Sigma70_r2"/>
    <property type="match status" value="1"/>
</dbReference>
<dbReference type="InterPro" id="IPR013324">
    <property type="entry name" value="RNA_pol_sigma_r3/r4-like"/>
</dbReference>
<evidence type="ECO:0000259" key="6">
    <source>
        <dbReference type="Pfam" id="PF08281"/>
    </source>
</evidence>
<dbReference type="Gene3D" id="1.10.10.10">
    <property type="entry name" value="Winged helix-like DNA-binding domain superfamily/Winged helix DNA-binding domain"/>
    <property type="match status" value="1"/>
</dbReference>
<gene>
    <name evidence="8" type="ORF">GCM10009830_01090</name>
</gene>
<proteinExistence type="inferred from homology"/>
<dbReference type="Pfam" id="PF08281">
    <property type="entry name" value="Sigma70_r4_2"/>
    <property type="match status" value="1"/>
</dbReference>
<feature type="domain" description="DUF6596" evidence="7">
    <location>
        <begin position="177"/>
        <end position="277"/>
    </location>
</feature>
<dbReference type="Proteomes" id="UP001499851">
    <property type="component" value="Unassembled WGS sequence"/>
</dbReference>
<dbReference type="SUPFAM" id="SSF88659">
    <property type="entry name" value="Sigma3 and sigma4 domains of RNA polymerase sigma factors"/>
    <property type="match status" value="1"/>
</dbReference>
<dbReference type="PANTHER" id="PTHR47756">
    <property type="entry name" value="BLL6612 PROTEIN-RELATED"/>
    <property type="match status" value="1"/>
</dbReference>
<dbReference type="InterPro" id="IPR046531">
    <property type="entry name" value="DUF6596"/>
</dbReference>
<accession>A0ABP4RSL7</accession>
<keyword evidence="9" id="KW-1185">Reference proteome</keyword>
<dbReference type="Pfam" id="PF20239">
    <property type="entry name" value="DUF6596"/>
    <property type="match status" value="1"/>
</dbReference>
<evidence type="ECO:0000256" key="1">
    <source>
        <dbReference type="ARBA" id="ARBA00010641"/>
    </source>
</evidence>
<reference evidence="9" key="1">
    <citation type="journal article" date="2019" name="Int. J. Syst. Evol. Microbiol.">
        <title>The Global Catalogue of Microorganisms (GCM) 10K type strain sequencing project: providing services to taxonomists for standard genome sequencing and annotation.</title>
        <authorList>
            <consortium name="The Broad Institute Genomics Platform"/>
            <consortium name="The Broad Institute Genome Sequencing Center for Infectious Disease"/>
            <person name="Wu L."/>
            <person name="Ma J."/>
        </authorList>
    </citation>
    <scope>NUCLEOTIDE SEQUENCE [LARGE SCALE GENOMIC DNA]</scope>
    <source>
        <strain evidence="9">JCM 16001</strain>
    </source>
</reference>
<dbReference type="PANTHER" id="PTHR47756:SF2">
    <property type="entry name" value="BLL6612 PROTEIN"/>
    <property type="match status" value="1"/>
</dbReference>
<name>A0ABP4RSL7_9ACTN</name>
<keyword evidence="3" id="KW-0731">Sigma factor</keyword>
<dbReference type="InterPro" id="IPR014284">
    <property type="entry name" value="RNA_pol_sigma-70_dom"/>
</dbReference>
<dbReference type="InterPro" id="IPR036388">
    <property type="entry name" value="WH-like_DNA-bd_sf"/>
</dbReference>
<dbReference type="SUPFAM" id="SSF88946">
    <property type="entry name" value="Sigma2 domain of RNA polymerase sigma factors"/>
    <property type="match status" value="1"/>
</dbReference>
<dbReference type="InterPro" id="IPR013325">
    <property type="entry name" value="RNA_pol_sigma_r2"/>
</dbReference>
<organism evidence="8 9">
    <name type="scientific">Glycomyces endophyticus</name>
    <dbReference type="NCBI Taxonomy" id="480996"/>
    <lineage>
        <taxon>Bacteria</taxon>
        <taxon>Bacillati</taxon>
        <taxon>Actinomycetota</taxon>
        <taxon>Actinomycetes</taxon>
        <taxon>Glycomycetales</taxon>
        <taxon>Glycomycetaceae</taxon>
        <taxon>Glycomyces</taxon>
    </lineage>
</organism>